<sequence>MEPPEGHHSVVAQGKTEPDPIMDITVQLDGREVNVPQGQPVEQPDYVNSSFDKSEYVIYKESQCRIRYLVLLKDNN</sequence>
<keyword evidence="8" id="KW-1185">Reference proteome</keyword>
<dbReference type="EC" id="2.4.2.-" evidence="5"/>
<dbReference type="PROSITE" id="PS51059">
    <property type="entry name" value="PARP_CATALYTIC"/>
    <property type="match status" value="1"/>
</dbReference>
<comment type="similarity">
    <text evidence="4">Belongs to the ARTD/PARP family.</text>
</comment>
<evidence type="ECO:0000259" key="6">
    <source>
        <dbReference type="PROSITE" id="PS51059"/>
    </source>
</evidence>
<keyword evidence="3 5" id="KW-0520">NAD</keyword>
<keyword evidence="2 5" id="KW-0808">Transferase</keyword>
<dbReference type="Gene3D" id="3.90.228.10">
    <property type="match status" value="1"/>
</dbReference>
<gene>
    <name evidence="7" type="ORF">AGOR_G00180700</name>
</gene>
<dbReference type="GO" id="GO:0070212">
    <property type="term" value="P:protein poly-ADP-ribosylation"/>
    <property type="evidence" value="ECO:0007669"/>
    <property type="project" value="TreeGrafter"/>
</dbReference>
<comment type="caution">
    <text evidence="7">The sequence shown here is derived from an EMBL/GenBank/DDBJ whole genome shotgun (WGS) entry which is preliminary data.</text>
</comment>
<dbReference type="GO" id="GO:0003950">
    <property type="term" value="F:NAD+ poly-ADP-ribosyltransferase activity"/>
    <property type="evidence" value="ECO:0007669"/>
    <property type="project" value="UniProtKB-UniRule"/>
</dbReference>
<evidence type="ECO:0000256" key="1">
    <source>
        <dbReference type="ARBA" id="ARBA00022676"/>
    </source>
</evidence>
<dbReference type="Pfam" id="PF00644">
    <property type="entry name" value="PARP"/>
    <property type="match status" value="1"/>
</dbReference>
<dbReference type="AlphaFoldDB" id="A0A8T3CUH8"/>
<feature type="domain" description="PARP catalytic" evidence="6">
    <location>
        <begin position="1"/>
        <end position="76"/>
    </location>
</feature>
<dbReference type="EMBL" id="JAERUA010000017">
    <property type="protein sequence ID" value="KAI1888016.1"/>
    <property type="molecule type" value="Genomic_DNA"/>
</dbReference>
<reference evidence="7" key="1">
    <citation type="submission" date="2021-01" db="EMBL/GenBank/DDBJ databases">
        <authorList>
            <person name="Zahm M."/>
            <person name="Roques C."/>
            <person name="Cabau C."/>
            <person name="Klopp C."/>
            <person name="Donnadieu C."/>
            <person name="Jouanno E."/>
            <person name="Lampietro C."/>
            <person name="Louis A."/>
            <person name="Herpin A."/>
            <person name="Echchiki A."/>
            <person name="Berthelot C."/>
            <person name="Parey E."/>
            <person name="Roest-Crollius H."/>
            <person name="Braasch I."/>
            <person name="Postlethwait J."/>
            <person name="Bobe J."/>
            <person name="Montfort J."/>
            <person name="Bouchez O."/>
            <person name="Begum T."/>
            <person name="Mejri S."/>
            <person name="Adams A."/>
            <person name="Chen W.-J."/>
            <person name="Guiguen Y."/>
        </authorList>
    </citation>
    <scope>NUCLEOTIDE SEQUENCE</scope>
    <source>
        <tissue evidence="7">Blood</tissue>
    </source>
</reference>
<dbReference type="SUPFAM" id="SSF56399">
    <property type="entry name" value="ADP-ribosylation"/>
    <property type="match status" value="1"/>
</dbReference>
<dbReference type="OrthoDB" id="2017365at2759"/>
<evidence type="ECO:0000256" key="3">
    <source>
        <dbReference type="ARBA" id="ARBA00023027"/>
    </source>
</evidence>
<dbReference type="Proteomes" id="UP000829720">
    <property type="component" value="Unassembled WGS sequence"/>
</dbReference>
<dbReference type="GO" id="GO:0006302">
    <property type="term" value="P:double-strand break repair"/>
    <property type="evidence" value="ECO:0007669"/>
    <property type="project" value="TreeGrafter"/>
</dbReference>
<dbReference type="InterPro" id="IPR012317">
    <property type="entry name" value="Poly(ADP-ribose)pol_cat_dom"/>
</dbReference>
<evidence type="ECO:0000256" key="5">
    <source>
        <dbReference type="RuleBase" id="RU362114"/>
    </source>
</evidence>
<dbReference type="InterPro" id="IPR050800">
    <property type="entry name" value="ARTD/PARP"/>
</dbReference>
<accession>A0A8T3CUH8</accession>
<evidence type="ECO:0000256" key="2">
    <source>
        <dbReference type="ARBA" id="ARBA00022679"/>
    </source>
</evidence>
<dbReference type="PANTHER" id="PTHR10459:SF66">
    <property type="entry name" value="PROTEIN MONO-ADP-RIBOSYLTRANSFERASE PARP3"/>
    <property type="match status" value="1"/>
</dbReference>
<proteinExistence type="inferred from homology"/>
<evidence type="ECO:0000313" key="7">
    <source>
        <dbReference type="EMBL" id="KAI1888016.1"/>
    </source>
</evidence>
<dbReference type="GO" id="GO:0035861">
    <property type="term" value="C:site of double-strand break"/>
    <property type="evidence" value="ECO:0007669"/>
    <property type="project" value="TreeGrafter"/>
</dbReference>
<dbReference type="GO" id="GO:0005730">
    <property type="term" value="C:nucleolus"/>
    <property type="evidence" value="ECO:0007669"/>
    <property type="project" value="TreeGrafter"/>
</dbReference>
<evidence type="ECO:0000256" key="4">
    <source>
        <dbReference type="ARBA" id="ARBA00024347"/>
    </source>
</evidence>
<dbReference type="PANTHER" id="PTHR10459">
    <property type="entry name" value="DNA LIGASE"/>
    <property type="match status" value="1"/>
</dbReference>
<organism evidence="7 8">
    <name type="scientific">Albula goreensis</name>
    <dbReference type="NCBI Taxonomy" id="1534307"/>
    <lineage>
        <taxon>Eukaryota</taxon>
        <taxon>Metazoa</taxon>
        <taxon>Chordata</taxon>
        <taxon>Craniata</taxon>
        <taxon>Vertebrata</taxon>
        <taxon>Euteleostomi</taxon>
        <taxon>Actinopterygii</taxon>
        <taxon>Neopterygii</taxon>
        <taxon>Teleostei</taxon>
        <taxon>Albuliformes</taxon>
        <taxon>Albulidae</taxon>
        <taxon>Albula</taxon>
    </lineage>
</organism>
<evidence type="ECO:0000313" key="8">
    <source>
        <dbReference type="Proteomes" id="UP000829720"/>
    </source>
</evidence>
<dbReference type="GO" id="GO:1990404">
    <property type="term" value="F:NAD+-protein mono-ADP-ribosyltransferase activity"/>
    <property type="evidence" value="ECO:0007669"/>
    <property type="project" value="TreeGrafter"/>
</dbReference>
<keyword evidence="1 5" id="KW-0328">Glycosyltransferase</keyword>
<protein>
    <recommendedName>
        <fullName evidence="5">Poly [ADP-ribose] polymerase</fullName>
        <shortName evidence="5">PARP</shortName>
        <ecNumber evidence="5">2.4.2.-</ecNumber>
    </recommendedName>
</protein>
<name>A0A8T3CUH8_9TELE</name>